<dbReference type="Proteomes" id="UP000012960">
    <property type="component" value="Unplaced"/>
</dbReference>
<reference evidence="1" key="1">
    <citation type="submission" date="2021-03" db="EMBL/GenBank/DDBJ databases">
        <authorList>
            <consortium name="Genoscope - CEA"/>
            <person name="William W."/>
        </authorList>
    </citation>
    <scope>NUCLEOTIDE SEQUENCE</scope>
    <source>
        <strain evidence="1">Doubled-haploid Pahang</strain>
    </source>
</reference>
<name>A0A804IGC0_MUSAM</name>
<dbReference type="Gramene" id="Ma03_t25840.1">
    <property type="protein sequence ID" value="Ma03_p25840.1"/>
    <property type="gene ID" value="Ma03_g25840"/>
</dbReference>
<proteinExistence type="predicted"/>
<evidence type="ECO:0000313" key="2">
    <source>
        <dbReference type="EnsemblPlants" id="Ma03_p25840.1"/>
    </source>
</evidence>
<gene>
    <name evidence="1" type="ORF">GSMUA_192750.1</name>
</gene>
<evidence type="ECO:0000313" key="1">
    <source>
        <dbReference type="EMBL" id="CAG1851291.1"/>
    </source>
</evidence>
<organism evidence="2 3">
    <name type="scientific">Musa acuminata subsp. malaccensis</name>
    <name type="common">Wild banana</name>
    <name type="synonym">Musa malaccensis</name>
    <dbReference type="NCBI Taxonomy" id="214687"/>
    <lineage>
        <taxon>Eukaryota</taxon>
        <taxon>Viridiplantae</taxon>
        <taxon>Streptophyta</taxon>
        <taxon>Embryophyta</taxon>
        <taxon>Tracheophyta</taxon>
        <taxon>Spermatophyta</taxon>
        <taxon>Magnoliopsida</taxon>
        <taxon>Liliopsida</taxon>
        <taxon>Zingiberales</taxon>
        <taxon>Musaceae</taxon>
        <taxon>Musa</taxon>
    </lineage>
</organism>
<dbReference type="AlphaFoldDB" id="A0A804IGC0"/>
<sequence>MATDAGFFSRKSFKDVDCTDDMVGALRGLMFLRPSHIQEEILGLGKASSRSPRVIILVPTAELASQVGVWCHHHHLFLSLSFFLSEPPIVELDLYHLVLMVWLKYHKLPNTTSLINLSVLFDINEKEFIVFCLVLKAQIKLETNYCKCMYNTVQIMCIPRSCSCDILRSCIILCRSLLFLVDCSGADGEEKNPDTALKNKKYVLLQLLEEWQFLKQLFSAIRLKFAERSRMC</sequence>
<accession>A0A804IGC0</accession>
<dbReference type="InParanoid" id="A0A804IGC0"/>
<keyword evidence="3" id="KW-1185">Reference proteome</keyword>
<protein>
    <submittedName>
        <fullName evidence="1">(wild Malaysian banana) hypothetical protein</fullName>
    </submittedName>
</protein>
<reference evidence="2" key="2">
    <citation type="submission" date="2021-05" db="UniProtKB">
        <authorList>
            <consortium name="EnsemblPlants"/>
        </authorList>
    </citation>
    <scope>IDENTIFICATION</scope>
    <source>
        <strain evidence="2">subsp. malaccensis</strain>
    </source>
</reference>
<dbReference type="EnsemblPlants" id="Ma03_t25840.1">
    <property type="protein sequence ID" value="Ma03_p25840.1"/>
    <property type="gene ID" value="Ma03_g25840"/>
</dbReference>
<dbReference type="EMBL" id="HG996468">
    <property type="protein sequence ID" value="CAG1851291.1"/>
    <property type="molecule type" value="Genomic_DNA"/>
</dbReference>
<evidence type="ECO:0000313" key="3">
    <source>
        <dbReference type="Proteomes" id="UP000012960"/>
    </source>
</evidence>